<organism evidence="1 2">
    <name type="scientific">Flavobacterium ginsengiterrae</name>
    <dbReference type="NCBI Taxonomy" id="871695"/>
    <lineage>
        <taxon>Bacteria</taxon>
        <taxon>Pseudomonadati</taxon>
        <taxon>Bacteroidota</taxon>
        <taxon>Flavobacteriia</taxon>
        <taxon>Flavobacteriales</taxon>
        <taxon>Flavobacteriaceae</taxon>
        <taxon>Flavobacterium</taxon>
    </lineage>
</organism>
<accession>A0ABP7H4S0</accession>
<reference evidence="2" key="1">
    <citation type="journal article" date="2019" name="Int. J. Syst. Evol. Microbiol.">
        <title>The Global Catalogue of Microorganisms (GCM) 10K type strain sequencing project: providing services to taxonomists for standard genome sequencing and annotation.</title>
        <authorList>
            <consortium name="The Broad Institute Genomics Platform"/>
            <consortium name="The Broad Institute Genome Sequencing Center for Infectious Disease"/>
            <person name="Wu L."/>
            <person name="Ma J."/>
        </authorList>
    </citation>
    <scope>NUCLEOTIDE SEQUENCE [LARGE SCALE GENOMIC DNA]</scope>
    <source>
        <strain evidence="2">JCM 17337</strain>
    </source>
</reference>
<name>A0ABP7H4S0_9FLAO</name>
<gene>
    <name evidence="1" type="ORF">GCM10022423_47490</name>
</gene>
<evidence type="ECO:0000313" key="2">
    <source>
        <dbReference type="Proteomes" id="UP001500748"/>
    </source>
</evidence>
<dbReference type="Proteomes" id="UP001500748">
    <property type="component" value="Unassembled WGS sequence"/>
</dbReference>
<sequence length="97" mass="11442">MMIDSNMLEDIPDYNPLNLTTNSHWVVYEGGLNIIEVGDEKFVGFRIYTWGLNFNDNYKPESGNKTKEVNIKYNFLYNTNIDVKSFKSNYYGFIEIY</sequence>
<protein>
    <submittedName>
        <fullName evidence="1">Uncharacterized protein</fullName>
    </submittedName>
</protein>
<evidence type="ECO:0000313" key="1">
    <source>
        <dbReference type="EMBL" id="GAA3784579.1"/>
    </source>
</evidence>
<keyword evidence="2" id="KW-1185">Reference proteome</keyword>
<dbReference type="EMBL" id="BAABDU010000011">
    <property type="protein sequence ID" value="GAA3784579.1"/>
    <property type="molecule type" value="Genomic_DNA"/>
</dbReference>
<proteinExistence type="predicted"/>
<comment type="caution">
    <text evidence="1">The sequence shown here is derived from an EMBL/GenBank/DDBJ whole genome shotgun (WGS) entry which is preliminary data.</text>
</comment>